<name>A0A837IHC8_9BACT</name>
<dbReference type="AlphaFoldDB" id="A0A837IHC8"/>
<dbReference type="Proteomes" id="UP000034078">
    <property type="component" value="Unassembled WGS sequence"/>
</dbReference>
<protein>
    <submittedName>
        <fullName evidence="2">Uncharacterized protein</fullName>
    </submittedName>
</protein>
<evidence type="ECO:0000256" key="1">
    <source>
        <dbReference type="SAM" id="MobiDB-lite"/>
    </source>
</evidence>
<accession>A0A837IHC8</accession>
<evidence type="ECO:0000313" key="3">
    <source>
        <dbReference type="Proteomes" id="UP000034078"/>
    </source>
</evidence>
<gene>
    <name evidence="2" type="ORF">UX01_C0018G0013</name>
</gene>
<proteinExistence type="predicted"/>
<dbReference type="EMBL" id="LCKO01000018">
    <property type="protein sequence ID" value="KKT98898.1"/>
    <property type="molecule type" value="Genomic_DNA"/>
</dbReference>
<evidence type="ECO:0000313" key="2">
    <source>
        <dbReference type="EMBL" id="KKT98898.1"/>
    </source>
</evidence>
<comment type="caution">
    <text evidence="2">The sequence shown here is derived from an EMBL/GenBank/DDBJ whole genome shotgun (WGS) entry which is preliminary data.</text>
</comment>
<feature type="region of interest" description="Disordered" evidence="1">
    <location>
        <begin position="265"/>
        <end position="350"/>
    </location>
</feature>
<reference evidence="2 3" key="1">
    <citation type="journal article" date="2015" name="Nature">
        <title>rRNA introns, odd ribosomes, and small enigmatic genomes across a large radiation of phyla.</title>
        <authorList>
            <person name="Brown C.T."/>
            <person name="Hug L.A."/>
            <person name="Thomas B.C."/>
            <person name="Sharon I."/>
            <person name="Castelle C.J."/>
            <person name="Singh A."/>
            <person name="Wilkins M.J."/>
            <person name="Williams K.H."/>
            <person name="Banfield J.F."/>
        </authorList>
    </citation>
    <scope>NUCLEOTIDE SEQUENCE [LARGE SCALE GENOMIC DNA]</scope>
</reference>
<organism evidence="2 3">
    <name type="scientific">Candidatus Collierbacteria bacterium GW2011_GWB2_45_17</name>
    <dbReference type="NCBI Taxonomy" id="1618388"/>
    <lineage>
        <taxon>Bacteria</taxon>
        <taxon>Candidatus Collieribacteriota</taxon>
    </lineage>
</organism>
<feature type="compositionally biased region" description="Basic and acidic residues" evidence="1">
    <location>
        <begin position="286"/>
        <end position="333"/>
    </location>
</feature>
<sequence>MVIPAAPVRPATKVRTPRPPREVVDTVEVLFAKVLEVANQFQKESDQARARKWGQSIVELQSGDTQPNRRAMRFLLKQARQHVAFEAEQAKIKADAKALFDEMMAPVSVAWMEAQSAWYLRAKDLSVDGHQGQLAVARAPFGGKPMFVVFASLEARIERMSPQSKDTIEGLLKELDAVESAVLSFQQSSWCATCGAPTEEIVPKNGKPAFVPKLCGTCFHKPVATNMPAGKKNGKPVLEFRAEPLSADEIKANRITARALNEANRLAKKSKRRTNAEASANASQDGLDKKDGAAKKAKDQAKEARAQGDHPGEKGKGGKKKDAVKGGKKESRSAKPVIPLPKGRGIFLWM</sequence>